<proteinExistence type="inferred from homology"/>
<dbReference type="NCBIfam" id="NF006137">
    <property type="entry name" value="PRK08286.1"/>
    <property type="match status" value="1"/>
</dbReference>
<name>A0ABY2SPL4_9HYPH</name>
<dbReference type="GO" id="GO:0043778">
    <property type="term" value="F:cobalt-precorrin-8 methylmutase activity"/>
    <property type="evidence" value="ECO:0007669"/>
    <property type="project" value="UniProtKB-EC"/>
</dbReference>
<sequence length="214" mass="23405">MDYIKQPQQIEQTSFDIIRRIIARDYPAFRFADDGQESVILRAIHTSADFDWLGILHFSEGVLPRIGDALRRGCTLYTDTTMALSGINKRELRRLGCTVRCYVDDDMVAALARREGITRSMAAVDRAVDEPGPSLFVFGNAPTALFRLLEHCRQGRGARPAAVIGVPVGFVGAAEAKQALAQSDLPCIAALGRKGGSNIAAAIVNAVLYRLREE</sequence>
<dbReference type="InterPro" id="IPR003722">
    <property type="entry name" value="Cbl_synth_CobH/CbiC"/>
</dbReference>
<evidence type="ECO:0000256" key="3">
    <source>
        <dbReference type="ARBA" id="ARBA00022573"/>
    </source>
</evidence>
<evidence type="ECO:0000313" key="6">
    <source>
        <dbReference type="EMBL" id="TKI08039.1"/>
    </source>
</evidence>
<keyword evidence="3" id="KW-0169">Cobalamin biosynthesis</keyword>
<dbReference type="PANTHER" id="PTHR43588">
    <property type="entry name" value="COBALT-PRECORRIN-8 METHYLMUTASE"/>
    <property type="match status" value="1"/>
</dbReference>
<feature type="domain" description="Cobalamin biosynthesis precorrin-8X methylmutase CobH/CbiC" evidence="5">
    <location>
        <begin position="9"/>
        <end position="209"/>
    </location>
</feature>
<organism evidence="6 7">
    <name type="scientific">Martelella alba</name>
    <dbReference type="NCBI Taxonomy" id="2590451"/>
    <lineage>
        <taxon>Bacteria</taxon>
        <taxon>Pseudomonadati</taxon>
        <taxon>Pseudomonadota</taxon>
        <taxon>Alphaproteobacteria</taxon>
        <taxon>Hyphomicrobiales</taxon>
        <taxon>Aurantimonadaceae</taxon>
        <taxon>Martelella</taxon>
    </lineage>
</organism>
<comment type="similarity">
    <text evidence="2">Belongs to the CobH/CbiC family.</text>
</comment>
<evidence type="ECO:0000313" key="7">
    <source>
        <dbReference type="Proteomes" id="UP000305202"/>
    </source>
</evidence>
<dbReference type="RefSeq" id="WP_136988311.1">
    <property type="nucleotide sequence ID" value="NZ_SZPQ01000002.1"/>
</dbReference>
<gene>
    <name evidence="6" type="ORF">FCN80_02475</name>
</gene>
<evidence type="ECO:0000256" key="1">
    <source>
        <dbReference type="ARBA" id="ARBA00004953"/>
    </source>
</evidence>
<reference evidence="6 7" key="1">
    <citation type="submission" date="2019-04" db="EMBL/GenBank/DDBJ databases">
        <authorList>
            <person name="Li M."/>
            <person name="Gao C."/>
        </authorList>
    </citation>
    <scope>NUCLEOTIDE SEQUENCE [LARGE SCALE GENOMIC DNA]</scope>
    <source>
        <strain evidence="6 7">BGMRC 2031</strain>
    </source>
</reference>
<comment type="pathway">
    <text evidence="1">Cofactor biosynthesis; adenosylcobalamin biosynthesis.</text>
</comment>
<dbReference type="EMBL" id="SZPQ01000002">
    <property type="protein sequence ID" value="TKI08039.1"/>
    <property type="molecule type" value="Genomic_DNA"/>
</dbReference>
<keyword evidence="7" id="KW-1185">Reference proteome</keyword>
<dbReference type="SUPFAM" id="SSF63965">
    <property type="entry name" value="Precorrin-8X methylmutase CbiC/CobH"/>
    <property type="match status" value="1"/>
</dbReference>
<evidence type="ECO:0000256" key="2">
    <source>
        <dbReference type="ARBA" id="ARBA00009774"/>
    </source>
</evidence>
<accession>A0ABY2SPL4</accession>
<comment type="caution">
    <text evidence="6">The sequence shown here is derived from an EMBL/GenBank/DDBJ whole genome shotgun (WGS) entry which is preliminary data.</text>
</comment>
<dbReference type="Gene3D" id="3.40.50.10230">
    <property type="entry name" value="Cobalamin biosynthesis CobH/CbiC, precorrin-8X methylmutase"/>
    <property type="match status" value="1"/>
</dbReference>
<protein>
    <submittedName>
        <fullName evidence="6">Cobalt-precorrin-8 methylmutase</fullName>
        <ecNumber evidence="6">5.4.99.60</ecNumber>
    </submittedName>
</protein>
<dbReference type="InterPro" id="IPR036588">
    <property type="entry name" value="CobH/CbiC_sf"/>
</dbReference>
<dbReference type="EC" id="5.4.99.60" evidence="6"/>
<dbReference type="Proteomes" id="UP000305202">
    <property type="component" value="Unassembled WGS sequence"/>
</dbReference>
<keyword evidence="4 6" id="KW-0413">Isomerase</keyword>
<dbReference type="PANTHER" id="PTHR43588:SF1">
    <property type="entry name" value="COBALT-PRECORRIN-8 METHYLMUTASE"/>
    <property type="match status" value="1"/>
</dbReference>
<evidence type="ECO:0000259" key="5">
    <source>
        <dbReference type="Pfam" id="PF02570"/>
    </source>
</evidence>
<dbReference type="Pfam" id="PF02570">
    <property type="entry name" value="CbiC"/>
    <property type="match status" value="1"/>
</dbReference>
<evidence type="ECO:0000256" key="4">
    <source>
        <dbReference type="ARBA" id="ARBA00023235"/>
    </source>
</evidence>